<dbReference type="InterPro" id="IPR008395">
    <property type="entry name" value="Agenet-like_dom"/>
</dbReference>
<accession>A0AAV1DZM4</accession>
<gene>
    <name evidence="2" type="ORF">OLC1_LOCUS19372</name>
</gene>
<dbReference type="SMART" id="SM00743">
    <property type="entry name" value="Agenet"/>
    <property type="match status" value="1"/>
</dbReference>
<sequence>MKFRIGEEVEVSIEEEGFENSYYEATIISKEEGSSKYRVKYKTLLNDDESEPMEEVVKRDQLRPLPPDVPVIGFSLYEAAEVYENDGWWAGIIYGKFQSDYFLFHPSTGEEKPYP</sequence>
<name>A0AAV1DZM4_OLDCO</name>
<dbReference type="EMBL" id="OX459124">
    <property type="protein sequence ID" value="CAI9112123.1"/>
    <property type="molecule type" value="Genomic_DNA"/>
</dbReference>
<dbReference type="Pfam" id="PF05641">
    <property type="entry name" value="Agenet"/>
    <property type="match status" value="1"/>
</dbReference>
<dbReference type="Proteomes" id="UP001161247">
    <property type="component" value="Chromosome 7"/>
</dbReference>
<organism evidence="2 3">
    <name type="scientific">Oldenlandia corymbosa var. corymbosa</name>
    <dbReference type="NCBI Taxonomy" id="529605"/>
    <lineage>
        <taxon>Eukaryota</taxon>
        <taxon>Viridiplantae</taxon>
        <taxon>Streptophyta</taxon>
        <taxon>Embryophyta</taxon>
        <taxon>Tracheophyta</taxon>
        <taxon>Spermatophyta</taxon>
        <taxon>Magnoliopsida</taxon>
        <taxon>eudicotyledons</taxon>
        <taxon>Gunneridae</taxon>
        <taxon>Pentapetalae</taxon>
        <taxon>asterids</taxon>
        <taxon>lamiids</taxon>
        <taxon>Gentianales</taxon>
        <taxon>Rubiaceae</taxon>
        <taxon>Rubioideae</taxon>
        <taxon>Spermacoceae</taxon>
        <taxon>Hedyotis-Oldenlandia complex</taxon>
        <taxon>Oldenlandia</taxon>
    </lineage>
</organism>
<evidence type="ECO:0000313" key="2">
    <source>
        <dbReference type="EMBL" id="CAI9112123.1"/>
    </source>
</evidence>
<dbReference type="CDD" id="cd20405">
    <property type="entry name" value="Tudor_Agenet_AtDUF_rpt1_3"/>
    <property type="match status" value="1"/>
</dbReference>
<proteinExistence type="predicted"/>
<evidence type="ECO:0000313" key="3">
    <source>
        <dbReference type="Proteomes" id="UP001161247"/>
    </source>
</evidence>
<dbReference type="PANTHER" id="PTHR31917">
    <property type="entry name" value="AGENET DOMAIN-CONTAINING PROTEIN-RELATED"/>
    <property type="match status" value="1"/>
</dbReference>
<dbReference type="InterPro" id="IPR014002">
    <property type="entry name" value="Agenet_dom_plant"/>
</dbReference>
<reference evidence="2" key="1">
    <citation type="submission" date="2023-03" db="EMBL/GenBank/DDBJ databases">
        <authorList>
            <person name="Julca I."/>
        </authorList>
    </citation>
    <scope>NUCLEOTIDE SEQUENCE</scope>
</reference>
<feature type="domain" description="Agenet" evidence="1">
    <location>
        <begin position="1"/>
        <end position="70"/>
    </location>
</feature>
<evidence type="ECO:0000259" key="1">
    <source>
        <dbReference type="SMART" id="SM00743"/>
    </source>
</evidence>
<protein>
    <submittedName>
        <fullName evidence="2">OLC1v1012506C1</fullName>
    </submittedName>
</protein>
<dbReference type="PANTHER" id="PTHR31917:SF158">
    <property type="entry name" value="AGENET DOMAIN-CONTAINING PROTEIN"/>
    <property type="match status" value="1"/>
</dbReference>
<keyword evidence="3" id="KW-1185">Reference proteome</keyword>
<dbReference type="Gene3D" id="2.30.30.140">
    <property type="match status" value="1"/>
</dbReference>
<dbReference type="AlphaFoldDB" id="A0AAV1DZM4"/>